<dbReference type="AlphaFoldDB" id="A0A9P7GC73"/>
<reference evidence="1" key="1">
    <citation type="submission" date="2020-07" db="EMBL/GenBank/DDBJ databases">
        <authorList>
            <person name="Nieuwenhuis M."/>
            <person name="Van De Peppel L.J.J."/>
        </authorList>
    </citation>
    <scope>NUCLEOTIDE SEQUENCE</scope>
    <source>
        <strain evidence="1">AP01</strain>
        <tissue evidence="1">Mycelium</tissue>
    </source>
</reference>
<proteinExistence type="predicted"/>
<comment type="caution">
    <text evidence="1">The sequence shown here is derived from an EMBL/GenBank/DDBJ whole genome shotgun (WGS) entry which is preliminary data.</text>
</comment>
<reference evidence="1" key="2">
    <citation type="submission" date="2021-10" db="EMBL/GenBank/DDBJ databases">
        <title>Phylogenomics reveals ancestral predisposition of the termite-cultivated fungus Termitomyces towards a domesticated lifestyle.</title>
        <authorList>
            <person name="Auxier B."/>
            <person name="Grum-Grzhimaylo A."/>
            <person name="Cardenas M.E."/>
            <person name="Lodge J.D."/>
            <person name="Laessoe T."/>
            <person name="Pedersen O."/>
            <person name="Smith M.E."/>
            <person name="Kuyper T.W."/>
            <person name="Franco-Molano E.A."/>
            <person name="Baroni T.J."/>
            <person name="Aanen D.K."/>
        </authorList>
    </citation>
    <scope>NUCLEOTIDE SEQUENCE</scope>
    <source>
        <strain evidence="1">AP01</strain>
        <tissue evidence="1">Mycelium</tissue>
    </source>
</reference>
<dbReference type="OrthoDB" id="3350619at2759"/>
<accession>A0A9P7GC73</accession>
<dbReference type="EMBL" id="JABCKV010000066">
    <property type="protein sequence ID" value="KAG5644542.1"/>
    <property type="molecule type" value="Genomic_DNA"/>
</dbReference>
<evidence type="ECO:0000313" key="1">
    <source>
        <dbReference type="EMBL" id="KAG5644542.1"/>
    </source>
</evidence>
<name>A0A9P7GC73_9AGAR</name>
<organism evidence="1 2">
    <name type="scientific">Asterophora parasitica</name>
    <dbReference type="NCBI Taxonomy" id="117018"/>
    <lineage>
        <taxon>Eukaryota</taxon>
        <taxon>Fungi</taxon>
        <taxon>Dikarya</taxon>
        <taxon>Basidiomycota</taxon>
        <taxon>Agaricomycotina</taxon>
        <taxon>Agaricomycetes</taxon>
        <taxon>Agaricomycetidae</taxon>
        <taxon>Agaricales</taxon>
        <taxon>Tricholomatineae</taxon>
        <taxon>Lyophyllaceae</taxon>
        <taxon>Asterophora</taxon>
    </lineage>
</organism>
<dbReference type="Proteomes" id="UP000775547">
    <property type="component" value="Unassembled WGS sequence"/>
</dbReference>
<evidence type="ECO:0000313" key="2">
    <source>
        <dbReference type="Proteomes" id="UP000775547"/>
    </source>
</evidence>
<keyword evidence="2" id="KW-1185">Reference proteome</keyword>
<protein>
    <submittedName>
        <fullName evidence="1">Uncharacterized protein</fullName>
    </submittedName>
</protein>
<gene>
    <name evidence="1" type="ORF">DXG03_008197</name>
</gene>
<sequence length="134" mass="15271">MTSTVVQFRNMDYGMERCVLDPTIPKPNATIPGFDPAVNVHPGSEVDIWLLDGSQELSRHILWTRAPARQKHFARIGLSGKGFRRIEFLCPSMSFTTFEFACVPEAPHCHIEFWQKKAEPPNGKHYSLHCISFL</sequence>